<keyword evidence="1" id="KW-1133">Transmembrane helix</keyword>
<name>A0A2A7NZV5_9MYCO</name>
<gene>
    <name evidence="2" type="ORF">CRI78_02635</name>
</gene>
<proteinExistence type="predicted"/>
<dbReference type="EMBL" id="PDCR01000003">
    <property type="protein sequence ID" value="PEG55907.1"/>
    <property type="molecule type" value="Genomic_DNA"/>
</dbReference>
<evidence type="ECO:0000313" key="3">
    <source>
        <dbReference type="Proteomes" id="UP000220340"/>
    </source>
</evidence>
<dbReference type="CDD" id="cd06259">
    <property type="entry name" value="YdcF-like"/>
    <property type="match status" value="1"/>
</dbReference>
<evidence type="ECO:0008006" key="4">
    <source>
        <dbReference type="Google" id="ProtNLM"/>
    </source>
</evidence>
<dbReference type="Proteomes" id="UP000220340">
    <property type="component" value="Unassembled WGS sequence"/>
</dbReference>
<dbReference type="OrthoDB" id="4772924at2"/>
<sequence length="192" mass="21447">MPETARGVDAARRRRRLRIGALSVCLVLLAAAIAGLPVYVRPQADHPRTADAIVILGGPDYRRYSFGFGLGADGWAPNVVVSNPNGADDPYLTDYCAARHPEFNLMCFIPDPETTKGEGRELRRLATQYGWRTVIVVTIRPHISRARFILEQCFDGELVMVALPVRMSFFEWMFHYAYQSAGYARAILQPGC</sequence>
<reference evidence="2 3" key="1">
    <citation type="submission" date="2017-10" db="EMBL/GenBank/DDBJ databases">
        <title>The new phylogeny of genus Mycobacterium.</title>
        <authorList>
            <person name="Tortoli E."/>
            <person name="Trovato A."/>
            <person name="Cirillo D.M."/>
        </authorList>
    </citation>
    <scope>NUCLEOTIDE SEQUENCE [LARGE SCALE GENOMIC DNA]</scope>
    <source>
        <strain evidence="2 3">IP141170001</strain>
    </source>
</reference>
<accession>A0A2A7NZV5</accession>
<comment type="caution">
    <text evidence="2">The sequence shown here is derived from an EMBL/GenBank/DDBJ whole genome shotgun (WGS) entry which is preliminary data.</text>
</comment>
<dbReference type="RefSeq" id="WP_097933465.1">
    <property type="nucleotide sequence ID" value="NZ_BAAATC010000008.1"/>
</dbReference>
<keyword evidence="3" id="KW-1185">Reference proteome</keyword>
<feature type="transmembrane region" description="Helical" evidence="1">
    <location>
        <begin position="21"/>
        <end position="40"/>
    </location>
</feature>
<evidence type="ECO:0000256" key="1">
    <source>
        <dbReference type="SAM" id="Phobius"/>
    </source>
</evidence>
<dbReference type="InterPro" id="IPR003848">
    <property type="entry name" value="DUF218"/>
</dbReference>
<keyword evidence="1" id="KW-0812">Transmembrane</keyword>
<dbReference type="AlphaFoldDB" id="A0A2A7NZV5"/>
<evidence type="ECO:0000313" key="2">
    <source>
        <dbReference type="EMBL" id="PEG55907.1"/>
    </source>
</evidence>
<organism evidence="2 3">
    <name type="scientific">Mycolicibacterium diernhoferi</name>
    <dbReference type="NCBI Taxonomy" id="1801"/>
    <lineage>
        <taxon>Bacteria</taxon>
        <taxon>Bacillati</taxon>
        <taxon>Actinomycetota</taxon>
        <taxon>Actinomycetes</taxon>
        <taxon>Mycobacteriales</taxon>
        <taxon>Mycobacteriaceae</taxon>
        <taxon>Mycolicibacterium</taxon>
    </lineage>
</organism>
<keyword evidence="1" id="KW-0472">Membrane</keyword>
<protein>
    <recommendedName>
        <fullName evidence="4">DUF218 domain-containing protein</fullName>
    </recommendedName>
</protein>